<proteinExistence type="predicted"/>
<dbReference type="Pfam" id="PF25675">
    <property type="entry name" value="Phage_nozzle"/>
    <property type="match status" value="1"/>
</dbReference>
<dbReference type="Proteomes" id="UP000664917">
    <property type="component" value="Segment"/>
</dbReference>
<evidence type="ECO:0000313" key="2">
    <source>
        <dbReference type="Proteomes" id="UP000664917"/>
    </source>
</evidence>
<dbReference type="EMBL" id="MW015080">
    <property type="protein sequence ID" value="QPD06460.1"/>
    <property type="molecule type" value="Genomic_DNA"/>
</dbReference>
<accession>A0A874M8A7</accession>
<organism evidence="1 2">
    <name type="scientific">Synechococcus phage S-SRP01</name>
    <dbReference type="NCBI Taxonomy" id="2781607"/>
    <lineage>
        <taxon>Viruses</taxon>
        <taxon>Duplodnaviria</taxon>
        <taxon>Heunggongvirae</taxon>
        <taxon>Uroviricota</taxon>
        <taxon>Caudoviricetes</taxon>
        <taxon>Autographivirales</taxon>
        <taxon>Sechaudvirinae</taxon>
        <taxon>Nerivirus</taxon>
        <taxon>Nerivirus SSRP01</taxon>
    </lineage>
</organism>
<protein>
    <submittedName>
        <fullName evidence="1">Tail tubular protein B</fullName>
    </submittedName>
</protein>
<name>A0A874M8A7_9CAUD</name>
<keyword evidence="2" id="KW-1185">Reference proteome</keyword>
<dbReference type="InterPro" id="IPR058003">
    <property type="entry name" value="Phage_gp12"/>
</dbReference>
<sequence length="802" mass="88650">MAAVTQRIPNFLGGVSKQPDDKKILGQVREAINSYPDPTFGLSKRPGTKWLGNLSSTTNEFQNGKWFYINRDETEKYIGVIYGANIKIWNVNNPTATVTVTNNGSGYLTYGSSNAKDSLQVLTVQDTTIVVNNQKTVTTQAAPSFTAKTSATIRLFSAEYGAEYSVTINGTTQTFTTKNAEDPALSNTTTTKVLNADDVLTTIYNNVNSIKPAGSTVTKLKGAIEISGATSAFTITAKGGISGEELAVFQDQVENFSILPAQSIHNRTVKINNTVLKEDSYYAKFIAEDGVSGKGSWEETVAPNVSKGLTASTMPHELVNTALNTFEFRPITWEERLVGDDTTNEHPTFVGKTIQQAFFHNNRLGFLTEDNVSMSQSGEFYNFYHVSALTQADNDPIDISCSSLRPAVLHAVLPAAQGLVLFSKAQQFLLYSDDGILTPKSSVIRTISNYENDEKIDPVDVGTNMVFLSKSPGYTRIYAMATRGQQENPDVLDIGRIVSEWVPDTVTDLVASPQNSFFSMYGPSSNYIYFFRTYVVGDETAMQTWFNWKLHGNVNFFVVDSDDTYIVTYQSNQYTLVKANLTQTPDDAILRADSGQVVQLCLDCYATPSSITYNSTTKVNRCYLKYKDITALSPSVIIADPNNTGESGFTVTPTRGNDGNPYFEFTSNVDYSSSASIVYLGFKYEFDIHLPRLYYQLGENTADYSANLTIARVKIPATTSSNIGFKLKPNGSPEWYDVQSVLAADYYIGDDVPLSSQAVYTLPIHQRNTNFTLRVFSDSPFPVSLTSMMWEGNYSPRYYRRA</sequence>
<reference evidence="1" key="1">
    <citation type="submission" date="2020-09" db="EMBL/GenBank/DDBJ databases">
        <authorList>
            <person name="Zhang D."/>
            <person name="Hatherill J.R."/>
            <person name="Ramirez J.F."/>
            <person name="Edinger B."/>
            <person name="Balarin R."/>
            <person name="Sullivan A."/>
            <person name="Humpal K.M."/>
            <person name="Guseva A."/>
            <person name="Butela K.A."/>
            <person name="Garlena R.A."/>
            <person name="Russell D.A."/>
            <person name="Pope W.H."/>
            <person name="Jacobs-Sera D."/>
            <person name="Hatfull G.F."/>
        </authorList>
    </citation>
    <scope>NUCLEOTIDE SEQUENCE</scope>
</reference>
<evidence type="ECO:0000313" key="1">
    <source>
        <dbReference type="EMBL" id="QPD06460.1"/>
    </source>
</evidence>